<evidence type="ECO:0000256" key="7">
    <source>
        <dbReference type="ARBA" id="ARBA00022694"/>
    </source>
</evidence>
<evidence type="ECO:0000256" key="6">
    <source>
        <dbReference type="ARBA" id="ARBA00022691"/>
    </source>
</evidence>
<dbReference type="InterPro" id="IPR002052">
    <property type="entry name" value="DNA_methylase_N6_adenine_CS"/>
</dbReference>
<evidence type="ECO:0000256" key="10">
    <source>
        <dbReference type="PROSITE-ProRule" id="PRU00959"/>
    </source>
</evidence>
<dbReference type="InterPro" id="IPR059073">
    <property type="entry name" value="TRMT11_N"/>
</dbReference>
<dbReference type="STRING" id="6205.A0A0R3X3W7"/>
<reference evidence="12 13" key="2">
    <citation type="submission" date="2018-11" db="EMBL/GenBank/DDBJ databases">
        <authorList>
            <consortium name="Pathogen Informatics"/>
        </authorList>
    </citation>
    <scope>NUCLEOTIDE SEQUENCE [LARGE SCALE GENOMIC DNA]</scope>
</reference>
<dbReference type="PRINTS" id="PR00507">
    <property type="entry name" value="N12N6MTFRASE"/>
</dbReference>
<evidence type="ECO:0000256" key="8">
    <source>
        <dbReference type="ARBA" id="ARBA00022884"/>
    </source>
</evidence>
<reference evidence="14" key="1">
    <citation type="submission" date="2017-02" db="UniProtKB">
        <authorList>
            <consortium name="WormBaseParasite"/>
        </authorList>
    </citation>
    <scope>IDENTIFICATION</scope>
</reference>
<evidence type="ECO:0000256" key="4">
    <source>
        <dbReference type="ARBA" id="ARBA00022603"/>
    </source>
</evidence>
<dbReference type="Gene3D" id="3.40.50.150">
    <property type="entry name" value="Vaccinia Virus protein VP39"/>
    <property type="match status" value="1"/>
</dbReference>
<keyword evidence="8 10" id="KW-0694">RNA-binding</keyword>
<dbReference type="Proteomes" id="UP000274429">
    <property type="component" value="Unassembled WGS sequence"/>
</dbReference>
<name>A0A0R3X3W7_HYDTA</name>
<feature type="domain" description="tRNA (guanine(10)-N(2))-methyltransferase TRMT11 N-terminal" evidence="11">
    <location>
        <begin position="37"/>
        <end position="214"/>
    </location>
</feature>
<evidence type="ECO:0000313" key="14">
    <source>
        <dbReference type="WBParaSite" id="TTAC_0000806501-mRNA-1"/>
    </source>
</evidence>
<keyword evidence="3 10" id="KW-0820">tRNA-binding</keyword>
<evidence type="ECO:0000256" key="3">
    <source>
        <dbReference type="ARBA" id="ARBA00022555"/>
    </source>
</evidence>
<organism evidence="14">
    <name type="scientific">Hydatigena taeniaeformis</name>
    <name type="common">Feline tapeworm</name>
    <name type="synonym">Taenia taeniaeformis</name>
    <dbReference type="NCBI Taxonomy" id="6205"/>
    <lineage>
        <taxon>Eukaryota</taxon>
        <taxon>Metazoa</taxon>
        <taxon>Spiralia</taxon>
        <taxon>Lophotrochozoa</taxon>
        <taxon>Platyhelminthes</taxon>
        <taxon>Cestoda</taxon>
        <taxon>Eucestoda</taxon>
        <taxon>Cyclophyllidea</taxon>
        <taxon>Taeniidae</taxon>
        <taxon>Hydatigera</taxon>
    </lineage>
</organism>
<dbReference type="GO" id="GO:0008033">
    <property type="term" value="P:tRNA processing"/>
    <property type="evidence" value="ECO:0007669"/>
    <property type="project" value="UniProtKB-UniRule"/>
</dbReference>
<dbReference type="EMBL" id="UYWX01020437">
    <property type="protein sequence ID" value="VDM32540.1"/>
    <property type="molecule type" value="Genomic_DNA"/>
</dbReference>
<comment type="subcellular location">
    <subcellularLocation>
        <location evidence="1">Cytoplasm</location>
    </subcellularLocation>
</comment>
<dbReference type="PANTHER" id="PTHR13370:SF3">
    <property type="entry name" value="TRNA (GUANINE(10)-N2)-METHYLTRANSFERASE HOMOLOG"/>
    <property type="match status" value="1"/>
</dbReference>
<protein>
    <recommendedName>
        <fullName evidence="9">tRNA (guanine(10)-N(2))-methyltransferase</fullName>
        <ecNumber evidence="9">2.1.1.214</ecNumber>
    </recommendedName>
</protein>
<dbReference type="WBParaSite" id="TTAC_0000806501-mRNA-1">
    <property type="protein sequence ID" value="TTAC_0000806501-mRNA-1"/>
    <property type="gene ID" value="TTAC_0000806501"/>
</dbReference>
<evidence type="ECO:0000256" key="9">
    <source>
        <dbReference type="ARBA" id="ARBA00066937"/>
    </source>
</evidence>
<dbReference type="InterPro" id="IPR016691">
    <property type="entry name" value="TRMT11"/>
</dbReference>
<evidence type="ECO:0000313" key="13">
    <source>
        <dbReference type="Proteomes" id="UP000274429"/>
    </source>
</evidence>
<keyword evidence="7 10" id="KW-0819">tRNA processing</keyword>
<comment type="similarity">
    <text evidence="10">Belongs to the class I-like SAM-binding methyltransferase superfamily. TRM11 methyltransferase family.</text>
</comment>
<keyword evidence="6 10" id="KW-0949">S-adenosyl-L-methionine</keyword>
<keyword evidence="2" id="KW-0963">Cytoplasm</keyword>
<gene>
    <name evidence="12" type="ORF">TTAC_LOCUS8050</name>
</gene>
<dbReference type="GO" id="GO:0160102">
    <property type="term" value="F:tRNA (guanine(10)-N2)-methyltransferase activity"/>
    <property type="evidence" value="ECO:0007669"/>
    <property type="project" value="UniProtKB-EC"/>
</dbReference>
<sequence>MTPNIVQISFLKYLLRPCVFLERAICRSTCSITPRDMDYLLAFAAHEFANFRELEVRSLLTISGLSQDCIPADTDWSDPYIKIKLPSDDAAARFIERSMLVKFIYSIWASASTFDELLLKIPEISLSLIDKYLYSTYSYKVIVSSVNKRIPLEDRLPYIKRLIGAHIGSSAPVSLDNPDYQLHIIFEFTKAKSHKNDQTLLRVYYGRAVGESSRRRILNKFDLSKRTYLGNTTMDVCLAGVIANACLCGLGDIVWDPFLGTGGMVLAASVWGAYGAGNDIDYALVHGIGASPKAGQGKRHVDECLRANYCQYSLLSRYLDVLVADSASLDRLLRCPSTTSGFFDAIVTDPPYGVRERTCRIANEAIEKEPSMQTTMYIDEITGGKQFALVPDKDGLVPVPHDLPHFPHKENYPLREIYGDLLKLASLFLKPQGRLVFWMPVNKSNHSGLPPLPTHPRFKLISACEQSLNRCTSRFLLVMEKLSLEEVDFCPSTGSPNATINGDGTINSTSQGIPLHLNYFRKAHFLPKTD</sequence>
<dbReference type="AlphaFoldDB" id="A0A0R3X3W7"/>
<proteinExistence type="inferred from homology"/>
<dbReference type="GO" id="GO:0005737">
    <property type="term" value="C:cytoplasm"/>
    <property type="evidence" value="ECO:0007669"/>
    <property type="project" value="UniProtKB-SubCell"/>
</dbReference>
<dbReference type="PROSITE" id="PS51627">
    <property type="entry name" value="SAM_MT_TRM11"/>
    <property type="match status" value="1"/>
</dbReference>
<dbReference type="Pfam" id="PF25904">
    <property type="entry name" value="Tmrp11_N"/>
    <property type="match status" value="1"/>
</dbReference>
<evidence type="ECO:0000256" key="2">
    <source>
        <dbReference type="ARBA" id="ARBA00022490"/>
    </source>
</evidence>
<dbReference type="OrthoDB" id="296065at2759"/>
<dbReference type="GO" id="GO:0000049">
    <property type="term" value="F:tRNA binding"/>
    <property type="evidence" value="ECO:0007669"/>
    <property type="project" value="UniProtKB-UniRule"/>
</dbReference>
<dbReference type="PROSITE" id="PS00092">
    <property type="entry name" value="N6_MTASE"/>
    <property type="match status" value="1"/>
</dbReference>
<dbReference type="GO" id="GO:0032259">
    <property type="term" value="P:methylation"/>
    <property type="evidence" value="ECO:0007669"/>
    <property type="project" value="UniProtKB-UniRule"/>
</dbReference>
<evidence type="ECO:0000313" key="12">
    <source>
        <dbReference type="EMBL" id="VDM32540.1"/>
    </source>
</evidence>
<keyword evidence="13" id="KW-1185">Reference proteome</keyword>
<keyword evidence="5 10" id="KW-0808">Transferase</keyword>
<dbReference type="InterPro" id="IPR029063">
    <property type="entry name" value="SAM-dependent_MTases_sf"/>
</dbReference>
<dbReference type="PIRSF" id="PIRSF017259">
    <property type="entry name" value="tRNA_mtfrase_TRM11"/>
    <property type="match status" value="1"/>
</dbReference>
<evidence type="ECO:0000256" key="1">
    <source>
        <dbReference type="ARBA" id="ARBA00004496"/>
    </source>
</evidence>
<evidence type="ECO:0000259" key="11">
    <source>
        <dbReference type="Pfam" id="PF25904"/>
    </source>
</evidence>
<dbReference type="SUPFAM" id="SSF53335">
    <property type="entry name" value="S-adenosyl-L-methionine-dependent methyltransferases"/>
    <property type="match status" value="1"/>
</dbReference>
<dbReference type="PANTHER" id="PTHR13370">
    <property type="entry name" value="RNA METHYLASE-RELATED"/>
    <property type="match status" value="1"/>
</dbReference>
<dbReference type="EC" id="2.1.1.214" evidence="9"/>
<evidence type="ECO:0000256" key="5">
    <source>
        <dbReference type="ARBA" id="ARBA00022679"/>
    </source>
</evidence>
<keyword evidence="4 10" id="KW-0489">Methyltransferase</keyword>
<accession>A0A0R3X3W7</accession>